<dbReference type="EMBL" id="CP043420">
    <property type="protein sequence ID" value="QEL12502.1"/>
    <property type="molecule type" value="Genomic_DNA"/>
</dbReference>
<evidence type="ECO:0000313" key="1">
    <source>
        <dbReference type="EMBL" id="QEL12502.1"/>
    </source>
</evidence>
<dbReference type="GO" id="GO:0003871">
    <property type="term" value="F:5-methyltetrahydropteroyltriglutamate-homocysteine S-methyltransferase activity"/>
    <property type="evidence" value="ECO:0007669"/>
    <property type="project" value="InterPro"/>
</dbReference>
<dbReference type="GO" id="GO:0008270">
    <property type="term" value="F:zinc ion binding"/>
    <property type="evidence" value="ECO:0007669"/>
    <property type="project" value="InterPro"/>
</dbReference>
<evidence type="ECO:0000313" key="2">
    <source>
        <dbReference type="Proteomes" id="UP000322553"/>
    </source>
</evidence>
<dbReference type="RefSeq" id="WP_070979963.1">
    <property type="nucleotide sequence ID" value="NZ_CP043420.1"/>
</dbReference>
<sequence>MQYSGSRILTTHTGSLPRPRSLSELLVRREQHKPFDQAVLEREIEQGVIQAVRGQLDAGLDIINDGEAPRVGFSTYVIERMSGFGGEQRRKPALDMQRFPGYADHMARQIGVAEDLARVWDTAEAQRAVHYEDSLAGVTAELAAFGNGLKQQHAQPMETFMTAASPGVVTTTMLRAADNPDYPTDRDYVLAVAREMKKEYDAIIAAGHLLQLDAPDLAMERVIMFGDQPLGSFLERVELHVEAINLALADIPPEKVRLHVCWGNWQGPHQDDVPVAELLPLLYQAQVGALSIPLGNPRHEHESVSFRSHPLPDHMLLIPGVIDVTTNYLEHPEVVANRLCAAVDAVGDRERIIAGTDCGFGTFASYEFVAPDVAWAKLGALSEGAALASQRLWG</sequence>
<dbReference type="Proteomes" id="UP000322553">
    <property type="component" value="Chromosome"/>
</dbReference>
<dbReference type="InterPro" id="IPR002629">
    <property type="entry name" value="Met_Synth_C/arc"/>
</dbReference>
<dbReference type="AlphaFoldDB" id="A0A1S1NND4"/>
<protein>
    <submittedName>
        <fullName evidence="1">Cobalamin-independent methionine synthase II family protein</fullName>
    </submittedName>
</protein>
<dbReference type="PANTHER" id="PTHR43844:SF2">
    <property type="entry name" value="SYNTHASE, VITAMIN-B12 INDEPENDENT, PUTATIVE (AFU_ORTHOLOGUE AFUA_3G12060)-RELATED"/>
    <property type="match status" value="1"/>
</dbReference>
<gene>
    <name evidence="1" type="ORF">FY550_16050</name>
</gene>
<reference evidence="1 2" key="1">
    <citation type="submission" date="2019-08" db="EMBL/GenBank/DDBJ databases">
        <title>Complete genome sequence of Kushneria sp. YCWA18, a halophilic phosphate-solubilizing bacterium isolated from Daqiao saltern in China.</title>
        <authorList>
            <person name="Du G.-X."/>
            <person name="Qu L.-Y."/>
        </authorList>
    </citation>
    <scope>NUCLEOTIDE SEQUENCE [LARGE SCALE GENOMIC DNA]</scope>
    <source>
        <strain evidence="1 2">YCWA18</strain>
    </source>
</reference>
<dbReference type="InterPro" id="IPR038071">
    <property type="entry name" value="UROD/MetE-like_sf"/>
</dbReference>
<dbReference type="PANTHER" id="PTHR43844">
    <property type="entry name" value="METHIONINE SYNTHASE"/>
    <property type="match status" value="1"/>
</dbReference>
<accession>A0A1S1NND4</accession>
<organism evidence="1 2">
    <name type="scientific">Kushneria phosphatilytica</name>
    <dbReference type="NCBI Taxonomy" id="657387"/>
    <lineage>
        <taxon>Bacteria</taxon>
        <taxon>Pseudomonadati</taxon>
        <taxon>Pseudomonadota</taxon>
        <taxon>Gammaproteobacteria</taxon>
        <taxon>Oceanospirillales</taxon>
        <taxon>Halomonadaceae</taxon>
        <taxon>Kushneria</taxon>
    </lineage>
</organism>
<name>A0A1S1NND4_9GAMM</name>
<dbReference type="GO" id="GO:0009086">
    <property type="term" value="P:methionine biosynthetic process"/>
    <property type="evidence" value="ECO:0007669"/>
    <property type="project" value="InterPro"/>
</dbReference>
<dbReference type="Gene3D" id="3.20.20.210">
    <property type="match status" value="1"/>
</dbReference>
<dbReference type="KEGG" id="kuy:FY550_16050"/>
<keyword evidence="2" id="KW-1185">Reference proteome</keyword>
<dbReference type="SUPFAM" id="SSF51726">
    <property type="entry name" value="UROD/MetE-like"/>
    <property type="match status" value="1"/>
</dbReference>
<dbReference type="CDD" id="cd03311">
    <property type="entry name" value="CIMS_C_terminal_like"/>
    <property type="match status" value="1"/>
</dbReference>
<dbReference type="OrthoDB" id="6430685at2"/>
<dbReference type="STRING" id="657387.BH688_12250"/>
<proteinExistence type="predicted"/>